<dbReference type="SUPFAM" id="SSF52540">
    <property type="entry name" value="P-loop containing nucleoside triphosphate hydrolases"/>
    <property type="match status" value="1"/>
</dbReference>
<comment type="caution">
    <text evidence="2">The sequence shown here is derived from an EMBL/GenBank/DDBJ whole genome shotgun (WGS) entry which is preliminary data.</text>
</comment>
<dbReference type="InterPro" id="IPR027417">
    <property type="entry name" value="P-loop_NTPase"/>
</dbReference>
<dbReference type="GO" id="GO:0043531">
    <property type="term" value="F:ADP binding"/>
    <property type="evidence" value="ECO:0007669"/>
    <property type="project" value="InterPro"/>
</dbReference>
<dbReference type="PANTHER" id="PTHR47691:SF3">
    <property type="entry name" value="HTH-TYPE TRANSCRIPTIONAL REGULATOR RV0890C-RELATED"/>
    <property type="match status" value="1"/>
</dbReference>
<dbReference type="EMBL" id="JAAKZV010000317">
    <property type="protein sequence ID" value="NGN69616.1"/>
    <property type="molecule type" value="Genomic_DNA"/>
</dbReference>
<dbReference type="Gene3D" id="1.25.40.10">
    <property type="entry name" value="Tetratricopeptide repeat domain"/>
    <property type="match status" value="1"/>
</dbReference>
<gene>
    <name evidence="2" type="ORF">G5C51_37745</name>
</gene>
<evidence type="ECO:0000259" key="1">
    <source>
        <dbReference type="Pfam" id="PF00931"/>
    </source>
</evidence>
<protein>
    <recommendedName>
        <fullName evidence="1">NB-ARC domain-containing protein</fullName>
    </recommendedName>
</protein>
<dbReference type="PANTHER" id="PTHR47691">
    <property type="entry name" value="REGULATOR-RELATED"/>
    <property type="match status" value="1"/>
</dbReference>
<reference evidence="2 3" key="1">
    <citation type="submission" date="2020-02" db="EMBL/GenBank/DDBJ databases">
        <title>Whole-genome analyses of novel actinobacteria.</title>
        <authorList>
            <person name="Sahin N."/>
        </authorList>
    </citation>
    <scope>NUCLEOTIDE SEQUENCE [LARGE SCALE GENOMIC DNA]</scope>
    <source>
        <strain evidence="2 3">A7024</strain>
    </source>
</reference>
<dbReference type="Gene3D" id="3.40.50.300">
    <property type="entry name" value="P-loop containing nucleotide triphosphate hydrolases"/>
    <property type="match status" value="1"/>
</dbReference>
<dbReference type="InterPro" id="IPR002182">
    <property type="entry name" value="NB-ARC"/>
</dbReference>
<dbReference type="PRINTS" id="PR00364">
    <property type="entry name" value="DISEASERSIST"/>
</dbReference>
<dbReference type="Pfam" id="PF00931">
    <property type="entry name" value="NB-ARC"/>
    <property type="match status" value="1"/>
</dbReference>
<organism evidence="2 3">
    <name type="scientific">Streptomyces coryli</name>
    <dbReference type="NCBI Taxonomy" id="1128680"/>
    <lineage>
        <taxon>Bacteria</taxon>
        <taxon>Bacillati</taxon>
        <taxon>Actinomycetota</taxon>
        <taxon>Actinomycetes</taxon>
        <taxon>Kitasatosporales</taxon>
        <taxon>Streptomycetaceae</taxon>
        <taxon>Streptomyces</taxon>
    </lineage>
</organism>
<dbReference type="InterPro" id="IPR011990">
    <property type="entry name" value="TPR-like_helical_dom_sf"/>
</dbReference>
<evidence type="ECO:0000313" key="2">
    <source>
        <dbReference type="EMBL" id="NGN69616.1"/>
    </source>
</evidence>
<dbReference type="RefSeq" id="WP_165244706.1">
    <property type="nucleotide sequence ID" value="NZ_JAAKZV010000317.1"/>
</dbReference>
<proteinExistence type="predicted"/>
<dbReference type="AlphaFoldDB" id="A0A6G4UD66"/>
<name>A0A6G4UD66_9ACTN</name>
<dbReference type="Proteomes" id="UP000481583">
    <property type="component" value="Unassembled WGS sequence"/>
</dbReference>
<keyword evidence="3" id="KW-1185">Reference proteome</keyword>
<accession>A0A6G4UD66</accession>
<sequence>MAGQLRVGNLPSRQTRIVGRGEELARLEPMCRQRPLVTVTGVGGVGKTCLALHAAAAAQPGFQDGVWWVELSGLHDGSLLAHVIAEALPLADHTTLPMIEVLGDYLAERKLLLVLDTCEHLTDACAFTVELLLRSAPGLRVLTTSRRPLGMLPEEVLQLEPLPVPQPGDASADAVVLLAERAAAVVPGFAVTEANRAELTRLCRRLEGLPLAIELAAARLREWPVKELAERLEDRFAALGNADSVVLGADPPWHQALRTAIGWSHQLCSPAERLLWARLSVFAGDFDAESARQVCVDTYLAVERIEGLLAGLVDKSIVTWAPTGGGERYHMLDTIREYGVGWLRRLGEEGELRRRHWRYYQAMACRAEAAWIGPDQIDWYDRMVAEHENLRAALDFCLDEQDGHSALDMGGTLWFFWYACGFAKEGQHYLDRAFELGTGPGPVRAMALWAQGVAAFGQGDKEASLRLAIAFREAVAGETDETAAVAAAFLEGGALTLNGRQEQAAEQLDRALATRPSGGRFRAAWVLAGIARGFAQVNLGRLAEAATVAEDVRAECSRHGETWVRAYGDYLRALAELGLGQVAEAAAGARAALDGKRRLHDSLGCALAIDLLASAAVAVGRAEQAARLLGISWRIWHTVGTPQMGSPHLIAARKACEDQARRLIGDGAYRTAFSIGYDTDPDAGIAYALDHAVGPHQHR</sequence>
<evidence type="ECO:0000313" key="3">
    <source>
        <dbReference type="Proteomes" id="UP000481583"/>
    </source>
</evidence>
<feature type="domain" description="NB-ARC" evidence="1">
    <location>
        <begin position="33"/>
        <end position="146"/>
    </location>
</feature>
<dbReference type="SUPFAM" id="SSF48452">
    <property type="entry name" value="TPR-like"/>
    <property type="match status" value="1"/>
</dbReference>